<dbReference type="InterPro" id="IPR036291">
    <property type="entry name" value="NAD(P)-bd_dom_sf"/>
</dbReference>
<name>A0A919W2U2_9ACTN</name>
<dbReference type="InterPro" id="IPR002347">
    <property type="entry name" value="SDR_fam"/>
</dbReference>
<dbReference type="Gene3D" id="3.40.50.720">
    <property type="entry name" value="NAD(P)-binding Rossmann-like Domain"/>
    <property type="match status" value="1"/>
</dbReference>
<dbReference type="InterPro" id="IPR057326">
    <property type="entry name" value="KR_dom"/>
</dbReference>
<dbReference type="PANTHER" id="PTHR43976">
    <property type="entry name" value="SHORT CHAIN DEHYDROGENASE"/>
    <property type="match status" value="1"/>
</dbReference>
<accession>A0A919W2U2</accession>
<keyword evidence="3" id="KW-1185">Reference proteome</keyword>
<dbReference type="PANTHER" id="PTHR43976:SF9">
    <property type="entry name" value="OXIDOREDUCTASE"/>
    <property type="match status" value="1"/>
</dbReference>
<comment type="caution">
    <text evidence="2">The sequence shown here is derived from an EMBL/GenBank/DDBJ whole genome shotgun (WGS) entry which is preliminary data.</text>
</comment>
<dbReference type="PRINTS" id="PR00081">
    <property type="entry name" value="GDHRDH"/>
</dbReference>
<dbReference type="SUPFAM" id="SSF51735">
    <property type="entry name" value="NAD(P)-binding Rossmann-fold domains"/>
    <property type="match status" value="1"/>
</dbReference>
<protein>
    <submittedName>
        <fullName evidence="2">Short-chain dehydrogenase/reductase</fullName>
    </submittedName>
</protein>
<gene>
    <name evidence="2" type="ORF">Aco04nite_56930</name>
</gene>
<dbReference type="EMBL" id="BOQP01000032">
    <property type="protein sequence ID" value="GIM77758.1"/>
    <property type="molecule type" value="Genomic_DNA"/>
</dbReference>
<dbReference type="RefSeq" id="WP_213000305.1">
    <property type="nucleotide sequence ID" value="NZ_BAAATW010000022.1"/>
</dbReference>
<feature type="domain" description="Ketoreductase" evidence="1">
    <location>
        <begin position="2"/>
        <end position="183"/>
    </location>
</feature>
<reference evidence="2" key="1">
    <citation type="submission" date="2021-03" db="EMBL/GenBank/DDBJ databases">
        <title>Whole genome shotgun sequence of Actinoplanes consettensis NBRC 14913.</title>
        <authorList>
            <person name="Komaki H."/>
            <person name="Tamura T."/>
        </authorList>
    </citation>
    <scope>NUCLEOTIDE SEQUENCE</scope>
    <source>
        <strain evidence="2">NBRC 14913</strain>
    </source>
</reference>
<evidence type="ECO:0000313" key="2">
    <source>
        <dbReference type="EMBL" id="GIM77758.1"/>
    </source>
</evidence>
<proteinExistence type="predicted"/>
<evidence type="ECO:0000313" key="3">
    <source>
        <dbReference type="Proteomes" id="UP000680865"/>
    </source>
</evidence>
<sequence length="288" mass="30126">MAVVLITGASSGFGRLTAESLTTAGHQVAAGMRDVTGRNAPAAAALDGRAVELDVQSQESVDAAVAAVLDRHGRIDVVVHNAGHMVLGPAEAFSPEEYAAVYDVNVLGTQRVNRAVLPHLRAQGSGLLVWVGSSSTRGGHPPFLAPYFAAKAAMDALAESYAGELIRFGIDTSIVVPGAFTSGTNHFAHAGTPADTERDKAYDERYGELRAGLSDRLAALIPPGSEAQSVADEIVRVIGLPSDARPFRTHVDPSRDGSEVVSAVADRIRQEFYHRAGIADLLSANPAL</sequence>
<dbReference type="SMART" id="SM00822">
    <property type="entry name" value="PKS_KR"/>
    <property type="match status" value="1"/>
</dbReference>
<dbReference type="Pfam" id="PF00106">
    <property type="entry name" value="adh_short"/>
    <property type="match status" value="1"/>
</dbReference>
<dbReference type="Proteomes" id="UP000680865">
    <property type="component" value="Unassembled WGS sequence"/>
</dbReference>
<dbReference type="CDD" id="cd05374">
    <property type="entry name" value="17beta-HSD-like_SDR_c"/>
    <property type="match status" value="1"/>
</dbReference>
<evidence type="ECO:0000259" key="1">
    <source>
        <dbReference type="SMART" id="SM00822"/>
    </source>
</evidence>
<dbReference type="AlphaFoldDB" id="A0A919W2U2"/>
<organism evidence="2 3">
    <name type="scientific">Winogradskya consettensis</name>
    <dbReference type="NCBI Taxonomy" id="113560"/>
    <lineage>
        <taxon>Bacteria</taxon>
        <taxon>Bacillati</taxon>
        <taxon>Actinomycetota</taxon>
        <taxon>Actinomycetes</taxon>
        <taxon>Micromonosporales</taxon>
        <taxon>Micromonosporaceae</taxon>
        <taxon>Winogradskya</taxon>
    </lineage>
</organism>
<dbReference type="InterPro" id="IPR051911">
    <property type="entry name" value="SDR_oxidoreductase"/>
</dbReference>